<dbReference type="EMBL" id="AP035768">
    <property type="protein sequence ID" value="BFO17435.1"/>
    <property type="molecule type" value="Genomic_DNA"/>
</dbReference>
<evidence type="ECO:0000256" key="1">
    <source>
        <dbReference type="SAM" id="MobiDB-lite"/>
    </source>
</evidence>
<feature type="region of interest" description="Disordered" evidence="1">
    <location>
        <begin position="139"/>
        <end position="165"/>
    </location>
</feature>
<dbReference type="InterPro" id="IPR002937">
    <property type="entry name" value="Amino_oxidase"/>
</dbReference>
<dbReference type="AlphaFoldDB" id="A0AAT9HJY7"/>
<reference evidence="3" key="2">
    <citation type="submission" date="2024-07" db="EMBL/GenBank/DDBJ databases">
        <title>Streptomyces haneummycinica sp. nov., a new antibiotic-producing actinobacterium isolated from marine sediment.</title>
        <authorList>
            <person name="Uemura M."/>
            <person name="Hamada M."/>
            <person name="Hirano S."/>
            <person name="Kobayashi K."/>
            <person name="Ohshiro T."/>
            <person name="Kobayashi T."/>
            <person name="Terahara T."/>
        </authorList>
    </citation>
    <scope>NUCLEOTIDE SEQUENCE</scope>
    <source>
        <strain evidence="3">KM77-8</strain>
    </source>
</reference>
<name>A0AAT9HJY7_9ACTN</name>
<organism evidence="3">
    <name type="scientific">Streptomyces haneummycinicus</name>
    <dbReference type="NCBI Taxonomy" id="3074435"/>
    <lineage>
        <taxon>Bacteria</taxon>
        <taxon>Bacillati</taxon>
        <taxon>Actinomycetota</taxon>
        <taxon>Actinomycetes</taxon>
        <taxon>Kitasatosporales</taxon>
        <taxon>Streptomycetaceae</taxon>
        <taxon>Streptomyces</taxon>
    </lineage>
</organism>
<dbReference type="Gene3D" id="3.50.50.60">
    <property type="entry name" value="FAD/NAD(P)-binding domain"/>
    <property type="match status" value="1"/>
</dbReference>
<dbReference type="GO" id="GO:0016491">
    <property type="term" value="F:oxidoreductase activity"/>
    <property type="evidence" value="ECO:0007669"/>
    <property type="project" value="InterPro"/>
</dbReference>
<evidence type="ECO:0000313" key="3">
    <source>
        <dbReference type="EMBL" id="BFO17435.1"/>
    </source>
</evidence>
<sequence>MVFKTGLLSDPAAADIGWARVPLGDLHDRLAREALDAAGVRTEVRNRVTSVSADGNGGWSVEVPGETIAADAVVLAVPQREAYDLLPEGALDDPGRLLAIGTAPILNMHVVYDRKVLDAPSSPPSAPRAVGLRPHRRLRAEARPVSGAVPVGRPRRHRRTGRRTA</sequence>
<accession>A0AAT9HJY7</accession>
<protein>
    <recommendedName>
        <fullName evidence="2">Amine oxidase domain-containing protein</fullName>
    </recommendedName>
</protein>
<dbReference type="InterPro" id="IPR036188">
    <property type="entry name" value="FAD/NAD-bd_sf"/>
</dbReference>
<dbReference type="SUPFAM" id="SSF51905">
    <property type="entry name" value="FAD/NAD(P)-binding domain"/>
    <property type="match status" value="1"/>
</dbReference>
<evidence type="ECO:0000259" key="2">
    <source>
        <dbReference type="Pfam" id="PF01593"/>
    </source>
</evidence>
<proteinExistence type="predicted"/>
<reference evidence="3" key="1">
    <citation type="submission" date="2024-06" db="EMBL/GenBank/DDBJ databases">
        <authorList>
            <consortium name="consrtm"/>
            <person name="Uemura M."/>
            <person name="Terahara T."/>
        </authorList>
    </citation>
    <scope>NUCLEOTIDE SEQUENCE</scope>
    <source>
        <strain evidence="3">KM77-8</strain>
    </source>
</reference>
<gene>
    <name evidence="3" type="ORF">SHKM778_38230</name>
</gene>
<feature type="domain" description="Amine oxidase" evidence="2">
    <location>
        <begin position="20"/>
        <end position="119"/>
    </location>
</feature>
<dbReference type="Gene3D" id="3.90.660.20">
    <property type="entry name" value="Protoporphyrinogen oxidase, mitochondrial, domain 2"/>
    <property type="match status" value="1"/>
</dbReference>
<feature type="compositionally biased region" description="Basic residues" evidence="1">
    <location>
        <begin position="153"/>
        <end position="165"/>
    </location>
</feature>
<dbReference type="Pfam" id="PF01593">
    <property type="entry name" value="Amino_oxidase"/>
    <property type="match status" value="1"/>
</dbReference>